<accession>A0A0B6AND6</accession>
<dbReference type="AlphaFoldDB" id="A0A0B6AND6"/>
<evidence type="ECO:0000256" key="6">
    <source>
        <dbReference type="ARBA" id="ARBA00023284"/>
    </source>
</evidence>
<dbReference type="PANTHER" id="PTHR43429:SF1">
    <property type="entry name" value="NAD(P)H SULFUR OXIDOREDUCTASE (COA-DEPENDENT)"/>
    <property type="match status" value="1"/>
</dbReference>
<dbReference type="InterPro" id="IPR050260">
    <property type="entry name" value="FAD-bd_OxRdtase"/>
</dbReference>
<evidence type="ECO:0000256" key="3">
    <source>
        <dbReference type="ARBA" id="ARBA00022630"/>
    </source>
</evidence>
<keyword evidence="3" id="KW-0285">Flavoprotein</keyword>
<dbReference type="EMBL" id="CP009920">
    <property type="protein sequence ID" value="AJI25001.1"/>
    <property type="molecule type" value="Genomic_DNA"/>
</dbReference>
<evidence type="ECO:0000256" key="2">
    <source>
        <dbReference type="ARBA" id="ARBA00009130"/>
    </source>
</evidence>
<dbReference type="PRINTS" id="PR00411">
    <property type="entry name" value="PNDRDTASEI"/>
</dbReference>
<dbReference type="InterPro" id="IPR023753">
    <property type="entry name" value="FAD/NAD-binding_dom"/>
</dbReference>
<protein>
    <submittedName>
        <fullName evidence="9">Pyridine nucleotide-disulfide oxidoreductase family protein</fullName>
    </submittedName>
</protein>
<evidence type="ECO:0000256" key="4">
    <source>
        <dbReference type="ARBA" id="ARBA00022827"/>
    </source>
</evidence>
<dbReference type="HOGENOM" id="CLU_003291_1_3_9"/>
<dbReference type="InterPro" id="IPR036188">
    <property type="entry name" value="FAD/NAD-bd_sf"/>
</dbReference>
<dbReference type="SUPFAM" id="SSF51905">
    <property type="entry name" value="FAD/NAD(P)-binding domain"/>
    <property type="match status" value="1"/>
</dbReference>
<evidence type="ECO:0000256" key="5">
    <source>
        <dbReference type="ARBA" id="ARBA00023002"/>
    </source>
</evidence>
<dbReference type="GeneID" id="93641612"/>
<dbReference type="SUPFAM" id="SSF55424">
    <property type="entry name" value="FAD/NAD-linked reductases, dimerisation (C-terminal) domain"/>
    <property type="match status" value="1"/>
</dbReference>
<dbReference type="PRINTS" id="PR00368">
    <property type="entry name" value="FADPNR"/>
</dbReference>
<keyword evidence="5" id="KW-0560">Oxidoreductase</keyword>
<organism evidence="9 10">
    <name type="scientific">Priestia megaterium (strain ATCC 14581 / DSM 32 / CCUG 1817 / JCM 2506 / NBRC 15308 / NCIMB 9376 / NCTC 10342 / NRRL B-14308 / VKM B-512 / Ford 19)</name>
    <name type="common">Bacillus megaterium</name>
    <dbReference type="NCBI Taxonomy" id="1348623"/>
    <lineage>
        <taxon>Bacteria</taxon>
        <taxon>Bacillati</taxon>
        <taxon>Bacillota</taxon>
        <taxon>Bacilli</taxon>
        <taxon>Bacillales</taxon>
        <taxon>Bacillaceae</taxon>
        <taxon>Priestia</taxon>
    </lineage>
</organism>
<evidence type="ECO:0000256" key="1">
    <source>
        <dbReference type="ARBA" id="ARBA00001974"/>
    </source>
</evidence>
<dbReference type="Proteomes" id="UP000031829">
    <property type="component" value="Chromosome"/>
</dbReference>
<dbReference type="InterPro" id="IPR016156">
    <property type="entry name" value="FAD/NAD-linked_Rdtase_dimer_sf"/>
</dbReference>
<evidence type="ECO:0000259" key="8">
    <source>
        <dbReference type="Pfam" id="PF07992"/>
    </source>
</evidence>
<dbReference type="NCBIfam" id="NF007123">
    <property type="entry name" value="PRK09564.1"/>
    <property type="match status" value="1"/>
</dbReference>
<proteinExistence type="inferred from homology"/>
<dbReference type="Pfam" id="PF07992">
    <property type="entry name" value="Pyr_redox_2"/>
    <property type="match status" value="1"/>
</dbReference>
<comment type="similarity">
    <text evidence="2">Belongs to the class-III pyridine nucleotide-disulfide oxidoreductase family.</text>
</comment>
<sequence length="446" mass="49566">MKRVVIIGGVAAGMSAASQLRRMKEKEEVEILVFEKGGDISYSACGMPYYLSGVVKEKDDLVARTKQEFEERNISVHLFHEVKEVNHTKKYIVVQNVKAQTEKEVTYDELIIATGTTAVKPNFMSDNMPNVCTLKSLADSERIYTYLQAHSVEKVTIIGGGYVGMEVAEAMKALGKEVRVIEQGKQILSILDQEMAEHLQKQLDDDILFHFEEEVEALLYSDGSVTHVQTNSQTYQTDLVIVNVGVRPNTQFLERNGLRMLENGAILVNEKLETNVPHIYAAGDCATSYHRVLKKDVHIALGTIANKQGRVLGYRLGGEKREFPGVVGTSIVKVMDYEIGKTGISEREARENSLLYKAITAEAPSHASYYPGAEKIVIKLVYHPETKEILGVQMIGKEGVSKRIDVFATAITCRLTTDEITMLDLSYAPPFATVWDAVQIAAQKAE</sequence>
<reference evidence="9 10" key="1">
    <citation type="journal article" date="2015" name="Genome Announc.">
        <title>Complete genome sequences for 35 biothreat assay-relevant bacillus species.</title>
        <authorList>
            <person name="Johnson S.L."/>
            <person name="Daligault H.E."/>
            <person name="Davenport K.W."/>
            <person name="Jaissle J."/>
            <person name="Frey K.G."/>
            <person name="Ladner J.T."/>
            <person name="Broomall S.M."/>
            <person name="Bishop-Lilly K.A."/>
            <person name="Bruce D.C."/>
            <person name="Gibbons H.S."/>
            <person name="Coyne S.R."/>
            <person name="Lo C.C."/>
            <person name="Meincke L."/>
            <person name="Munk A.C."/>
            <person name="Koroleva G.I."/>
            <person name="Rosenzweig C.N."/>
            <person name="Palacios G.F."/>
            <person name="Redden C.L."/>
            <person name="Minogue T.D."/>
            <person name="Chain P.S."/>
        </authorList>
    </citation>
    <scope>NUCLEOTIDE SEQUENCE [LARGE SCALE GENOMIC DNA]</scope>
    <source>
        <strain evidence="10">ATCC 14581 / DSM 32 / JCM 2506 / NBRC 15308 / NCIMB 9376 / NCTC 10342 / NRRL B-14308 / VKM B-512</strain>
    </source>
</reference>
<keyword evidence="6" id="KW-0676">Redox-active center</keyword>
<evidence type="ECO:0000313" key="9">
    <source>
        <dbReference type="EMBL" id="AJI25001.1"/>
    </source>
</evidence>
<evidence type="ECO:0000313" key="10">
    <source>
        <dbReference type="Proteomes" id="UP000031829"/>
    </source>
</evidence>
<keyword evidence="4" id="KW-0274">FAD</keyword>
<dbReference type="GO" id="GO:0016491">
    <property type="term" value="F:oxidoreductase activity"/>
    <property type="evidence" value="ECO:0007669"/>
    <property type="project" value="UniProtKB-KW"/>
</dbReference>
<gene>
    <name evidence="9" type="ORF">BG04_3556</name>
</gene>
<dbReference type="Pfam" id="PF02852">
    <property type="entry name" value="Pyr_redox_dim"/>
    <property type="match status" value="1"/>
</dbReference>
<name>A0A0B6AND6_PRIM2</name>
<dbReference type="InterPro" id="IPR004099">
    <property type="entry name" value="Pyr_nucl-diS_OxRdtase_dimer"/>
</dbReference>
<dbReference type="RefSeq" id="WP_034653543.1">
    <property type="nucleotide sequence ID" value="NZ_BCVB01000003.1"/>
</dbReference>
<evidence type="ECO:0000259" key="7">
    <source>
        <dbReference type="Pfam" id="PF02852"/>
    </source>
</evidence>
<dbReference type="PANTHER" id="PTHR43429">
    <property type="entry name" value="PYRIDINE NUCLEOTIDE-DISULFIDE OXIDOREDUCTASE DOMAIN-CONTAINING"/>
    <property type="match status" value="1"/>
</dbReference>
<comment type="cofactor">
    <cofactor evidence="1">
        <name>FAD</name>
        <dbReference type="ChEBI" id="CHEBI:57692"/>
    </cofactor>
</comment>
<feature type="domain" description="FAD/NAD(P)-binding" evidence="8">
    <location>
        <begin position="3"/>
        <end position="300"/>
    </location>
</feature>
<dbReference type="Gene3D" id="3.50.50.60">
    <property type="entry name" value="FAD/NAD(P)-binding domain"/>
    <property type="match status" value="2"/>
</dbReference>
<feature type="domain" description="Pyridine nucleotide-disulphide oxidoreductase dimerisation" evidence="7">
    <location>
        <begin position="331"/>
        <end position="434"/>
    </location>
</feature>
<dbReference type="KEGG" id="bmeg:BG04_3556"/>